<dbReference type="OrthoDB" id="1304551at2759"/>
<dbReference type="KEGG" id="bvg:104883527"/>
<dbReference type="eggNOG" id="ENOG502S1S5">
    <property type="taxonomic scope" value="Eukaryota"/>
</dbReference>
<evidence type="ECO:0000313" key="4">
    <source>
        <dbReference type="Proteomes" id="UP000035740"/>
    </source>
</evidence>
<keyword evidence="2" id="KW-0812">Transmembrane</keyword>
<keyword evidence="2" id="KW-0472">Membrane</keyword>
<reference evidence="3 4" key="1">
    <citation type="journal article" date="2014" name="Nature">
        <title>The genome of the recently domesticated crop plant sugar beet (Beta vulgaris).</title>
        <authorList>
            <person name="Dohm J.C."/>
            <person name="Minoche A.E."/>
            <person name="Holtgrawe D."/>
            <person name="Capella-Gutierrez S."/>
            <person name="Zakrzewski F."/>
            <person name="Tafer H."/>
            <person name="Rupp O."/>
            <person name="Sorensen T.R."/>
            <person name="Stracke R."/>
            <person name="Reinhardt R."/>
            <person name="Goesmann A."/>
            <person name="Kraft T."/>
            <person name="Schulz B."/>
            <person name="Stadler P.F."/>
            <person name="Schmidt T."/>
            <person name="Gabaldon T."/>
            <person name="Lehrach H."/>
            <person name="Weisshaar B."/>
            <person name="Himmelbauer H."/>
        </authorList>
    </citation>
    <scope>NUCLEOTIDE SEQUENCE [LARGE SCALE GENOMIC DNA]</scope>
    <source>
        <tissue evidence="3">Taproot</tissue>
    </source>
</reference>
<dbReference type="OMA" id="MMFGRRI"/>
<dbReference type="InterPro" id="IPR044804">
    <property type="entry name" value="Ribosomal_eL20z-like"/>
</dbReference>
<accession>A0A0J8B597</accession>
<organism evidence="3 4">
    <name type="scientific">Beta vulgaris subsp. vulgaris</name>
    <name type="common">Beet</name>
    <dbReference type="NCBI Taxonomy" id="3555"/>
    <lineage>
        <taxon>Eukaryota</taxon>
        <taxon>Viridiplantae</taxon>
        <taxon>Streptophyta</taxon>
        <taxon>Embryophyta</taxon>
        <taxon>Tracheophyta</taxon>
        <taxon>Spermatophyta</taxon>
        <taxon>Magnoliopsida</taxon>
        <taxon>eudicotyledons</taxon>
        <taxon>Gunneridae</taxon>
        <taxon>Pentapetalae</taxon>
        <taxon>Caryophyllales</taxon>
        <taxon>Chenopodiaceae</taxon>
        <taxon>Betoideae</taxon>
        <taxon>Beta</taxon>
    </lineage>
</organism>
<gene>
    <name evidence="3" type="ORF">BVRB_001610</name>
</gene>
<evidence type="ECO:0000313" key="3">
    <source>
        <dbReference type="EMBL" id="KMS96156.1"/>
    </source>
</evidence>
<feature type="transmembrane region" description="Helical" evidence="2">
    <location>
        <begin position="101"/>
        <end position="126"/>
    </location>
</feature>
<dbReference type="AlphaFoldDB" id="A0A0J8B597"/>
<proteinExistence type="predicted"/>
<name>A0A0J8B597_BETVV</name>
<feature type="transmembrane region" description="Helical" evidence="2">
    <location>
        <begin position="138"/>
        <end position="157"/>
    </location>
</feature>
<dbReference type="EMBL" id="KQ090405">
    <property type="protein sequence ID" value="KMS96156.1"/>
    <property type="molecule type" value="Genomic_DNA"/>
</dbReference>
<feature type="region of interest" description="Disordered" evidence="1">
    <location>
        <begin position="1"/>
        <end position="30"/>
    </location>
</feature>
<dbReference type="PANTHER" id="PTHR46631">
    <property type="entry name" value="60S RIBOSOMAL PROTEIN L18A-LIKE"/>
    <property type="match status" value="1"/>
</dbReference>
<keyword evidence="2" id="KW-1133">Transmembrane helix</keyword>
<evidence type="ECO:0000256" key="2">
    <source>
        <dbReference type="SAM" id="Phobius"/>
    </source>
</evidence>
<evidence type="ECO:0000256" key="1">
    <source>
        <dbReference type="SAM" id="MobiDB-lite"/>
    </source>
</evidence>
<sequence>MTEKERNGTTSTSGASAPPYPTASFGQQQQQQPYEYGTFQGVAYYTRPPTQPVVGFPQPAPPPGATVASNYYAHGYHTVPGYAIAEGRPLREPSTLCCGIGIGWVLFIAGFFLAGIPWYVGALILVCGRLDYREKAGYVACMVATILAMLAILFGLTSDNDFW</sequence>
<dbReference type="PANTHER" id="PTHR46631:SF21">
    <property type="entry name" value="60S RIBOSOMAL PROTEIN L18A-LIKE PROTEIN"/>
    <property type="match status" value="1"/>
</dbReference>
<dbReference type="Gramene" id="KMS96156">
    <property type="protein sequence ID" value="KMS96156"/>
    <property type="gene ID" value="BVRB_001610"/>
</dbReference>
<protein>
    <recommendedName>
        <fullName evidence="5">60S ribosomal protein L18a-like protein</fullName>
    </recommendedName>
</protein>
<evidence type="ECO:0008006" key="5">
    <source>
        <dbReference type="Google" id="ProtNLM"/>
    </source>
</evidence>
<dbReference type="Proteomes" id="UP000035740">
    <property type="component" value="Unassembled WGS sequence"/>
</dbReference>
<keyword evidence="4" id="KW-1185">Reference proteome</keyword>